<comment type="caution">
    <text evidence="1">The sequence shown here is derived from an EMBL/GenBank/DDBJ whole genome shotgun (WGS) entry which is preliminary data.</text>
</comment>
<organism evidence="1 2">
    <name type="scientific">Auriscalpium vulgare</name>
    <dbReference type="NCBI Taxonomy" id="40419"/>
    <lineage>
        <taxon>Eukaryota</taxon>
        <taxon>Fungi</taxon>
        <taxon>Dikarya</taxon>
        <taxon>Basidiomycota</taxon>
        <taxon>Agaricomycotina</taxon>
        <taxon>Agaricomycetes</taxon>
        <taxon>Russulales</taxon>
        <taxon>Auriscalpiaceae</taxon>
        <taxon>Auriscalpium</taxon>
    </lineage>
</organism>
<evidence type="ECO:0000313" key="2">
    <source>
        <dbReference type="Proteomes" id="UP000814033"/>
    </source>
</evidence>
<protein>
    <submittedName>
        <fullName evidence="1">Uncharacterized protein</fullName>
    </submittedName>
</protein>
<proteinExistence type="predicted"/>
<reference evidence="1" key="1">
    <citation type="submission" date="2021-02" db="EMBL/GenBank/DDBJ databases">
        <authorList>
            <consortium name="DOE Joint Genome Institute"/>
            <person name="Ahrendt S."/>
            <person name="Looney B.P."/>
            <person name="Miyauchi S."/>
            <person name="Morin E."/>
            <person name="Drula E."/>
            <person name="Courty P.E."/>
            <person name="Chicoki N."/>
            <person name="Fauchery L."/>
            <person name="Kohler A."/>
            <person name="Kuo A."/>
            <person name="Labutti K."/>
            <person name="Pangilinan J."/>
            <person name="Lipzen A."/>
            <person name="Riley R."/>
            <person name="Andreopoulos W."/>
            <person name="He G."/>
            <person name="Johnson J."/>
            <person name="Barry K.W."/>
            <person name="Grigoriev I.V."/>
            <person name="Nagy L."/>
            <person name="Hibbett D."/>
            <person name="Henrissat B."/>
            <person name="Matheny P.B."/>
            <person name="Labbe J."/>
            <person name="Martin F."/>
        </authorList>
    </citation>
    <scope>NUCLEOTIDE SEQUENCE</scope>
    <source>
        <strain evidence="1">FP105234-sp</strain>
    </source>
</reference>
<evidence type="ECO:0000313" key="1">
    <source>
        <dbReference type="EMBL" id="KAI0042127.1"/>
    </source>
</evidence>
<dbReference type="Proteomes" id="UP000814033">
    <property type="component" value="Unassembled WGS sequence"/>
</dbReference>
<dbReference type="EMBL" id="MU276083">
    <property type="protein sequence ID" value="KAI0042127.1"/>
    <property type="molecule type" value="Genomic_DNA"/>
</dbReference>
<accession>A0ACB8RDQ7</accession>
<gene>
    <name evidence="1" type="ORF">FA95DRAFT_1610463</name>
</gene>
<reference evidence="1" key="2">
    <citation type="journal article" date="2022" name="New Phytol.">
        <title>Evolutionary transition to the ectomycorrhizal habit in the genomes of a hyperdiverse lineage of mushroom-forming fungi.</title>
        <authorList>
            <person name="Looney B."/>
            <person name="Miyauchi S."/>
            <person name="Morin E."/>
            <person name="Drula E."/>
            <person name="Courty P.E."/>
            <person name="Kohler A."/>
            <person name="Kuo A."/>
            <person name="LaButti K."/>
            <person name="Pangilinan J."/>
            <person name="Lipzen A."/>
            <person name="Riley R."/>
            <person name="Andreopoulos W."/>
            <person name="He G."/>
            <person name="Johnson J."/>
            <person name="Nolan M."/>
            <person name="Tritt A."/>
            <person name="Barry K.W."/>
            <person name="Grigoriev I.V."/>
            <person name="Nagy L.G."/>
            <person name="Hibbett D."/>
            <person name="Henrissat B."/>
            <person name="Matheny P.B."/>
            <person name="Labbe J."/>
            <person name="Martin F.M."/>
        </authorList>
    </citation>
    <scope>NUCLEOTIDE SEQUENCE</scope>
    <source>
        <strain evidence="1">FP105234-sp</strain>
    </source>
</reference>
<sequence length="117" mass="12585">MPGSESDRPACEKELEYFDSQNARGARPDGYGTPAHNARIASQSLSSPLQLRPAAFSLLPGDYVRACVLALPLELRHPPPPIPKSRPRPEAPKQKQKPRAHPPGTTSPSSSDEIAVA</sequence>
<keyword evidence="2" id="KW-1185">Reference proteome</keyword>
<name>A0ACB8RDQ7_9AGAM</name>